<dbReference type="EMBL" id="FJ600055">
    <property type="protein sequence ID" value="ACU45104.1"/>
    <property type="molecule type" value="mRNA"/>
</dbReference>
<reference evidence="1" key="1">
    <citation type="submission" date="2008-12" db="EMBL/GenBank/DDBJ databases">
        <authorList>
            <person name="Zhang H."/>
            <person name="Lin S."/>
        </authorList>
    </citation>
    <scope>NUCLEOTIDE SEQUENCE</scope>
    <source>
        <strain evidence="1">CCMP1831</strain>
    </source>
</reference>
<accession>E8Z6M4</accession>
<organism evidence="1">
    <name type="scientific">Pfiesteria piscicida</name>
    <name type="common">Phantom dinoflagellate</name>
    <dbReference type="NCBI Taxonomy" id="71001"/>
    <lineage>
        <taxon>Eukaryota</taxon>
        <taxon>Sar</taxon>
        <taxon>Alveolata</taxon>
        <taxon>Dinophyceae</taxon>
        <taxon>Peridiniales</taxon>
        <taxon>Pfiesteriaceae</taxon>
        <taxon>Pfiesteria</taxon>
    </lineage>
</organism>
<protein>
    <submittedName>
        <fullName evidence="1">Uncharacterized protein</fullName>
    </submittedName>
</protein>
<feature type="non-terminal residue" evidence="1">
    <location>
        <position position="1"/>
    </location>
</feature>
<reference evidence="1" key="2">
    <citation type="book" date="2010" name="PROCEEDINGS OF 13TH INTERNATIONAL CONFERENCE ON HARMFUL ALGAE" publisher="International Society For The Study of Harmful Algae" city="Hong Kong, China">
        <title>Dinoflagellate meta-transcriptomics enabled by spliced leader.</title>
        <editorList>
            <person name="Unknown A."/>
        </editorList>
        <authorList>
            <person name="Lin S."/>
            <person name="Zhang H."/>
        </authorList>
    </citation>
    <scope>NUCLEOTIDE SEQUENCE</scope>
    <source>
        <strain evidence="1">CCMP1831</strain>
    </source>
</reference>
<evidence type="ECO:0000313" key="1">
    <source>
        <dbReference type="EMBL" id="ACU45104.1"/>
    </source>
</evidence>
<proteinExistence type="evidence at transcript level"/>
<name>E8Z6M4_PFIPI</name>
<dbReference type="AlphaFoldDB" id="E8Z6M4"/>
<sequence>GLFQFDQCKVGYTLLKRNSLLPMNHRSCWYILNQHLLMVS</sequence>